<organism evidence="3 4">
    <name type="scientific">Candidatus Cytomitobacter indipagum</name>
    <dbReference type="NCBI Taxonomy" id="2601575"/>
    <lineage>
        <taxon>Bacteria</taxon>
        <taxon>Pseudomonadati</taxon>
        <taxon>Pseudomonadota</taxon>
        <taxon>Alphaproteobacteria</taxon>
        <taxon>Holosporales</taxon>
        <taxon>Holosporaceae</taxon>
        <taxon>Candidatus Cytomitobacter</taxon>
    </lineage>
</organism>
<protein>
    <recommendedName>
        <fullName evidence="2">Type II/III secretion system secretin-like domain-containing protein</fullName>
    </recommendedName>
</protein>
<evidence type="ECO:0000259" key="2">
    <source>
        <dbReference type="Pfam" id="PF00263"/>
    </source>
</evidence>
<name>A0A5C0UEB1_9PROT</name>
<feature type="domain" description="Type II/III secretion system secretin-like" evidence="2">
    <location>
        <begin position="298"/>
        <end position="480"/>
    </location>
</feature>
<dbReference type="Proteomes" id="UP000325155">
    <property type="component" value="Chromosome"/>
</dbReference>
<proteinExistence type="inferred from homology"/>
<dbReference type="PANTHER" id="PTHR30332:SF17">
    <property type="entry name" value="TYPE IV PILIATION SYSTEM PROTEIN DR_0774-RELATED"/>
    <property type="match status" value="1"/>
</dbReference>
<dbReference type="EMBL" id="CP043315">
    <property type="protein sequence ID" value="QEK38040.1"/>
    <property type="molecule type" value="Genomic_DNA"/>
</dbReference>
<gene>
    <name evidence="3" type="ORF">FZC35_01465</name>
</gene>
<dbReference type="GO" id="GO:0015627">
    <property type="term" value="C:type II protein secretion system complex"/>
    <property type="evidence" value="ECO:0007669"/>
    <property type="project" value="TreeGrafter"/>
</dbReference>
<dbReference type="RefSeq" id="WP_148980887.1">
    <property type="nucleotide sequence ID" value="NZ_CP043315.1"/>
</dbReference>
<dbReference type="PANTHER" id="PTHR30332">
    <property type="entry name" value="PROBABLE GENERAL SECRETION PATHWAY PROTEIN D"/>
    <property type="match status" value="1"/>
</dbReference>
<dbReference type="InterPro" id="IPR050810">
    <property type="entry name" value="Bact_Secretion_Sys_Channel"/>
</dbReference>
<evidence type="ECO:0000256" key="1">
    <source>
        <dbReference type="RuleBase" id="RU004003"/>
    </source>
</evidence>
<comment type="similarity">
    <text evidence="1">Belongs to the bacterial secretin family.</text>
</comment>
<evidence type="ECO:0000313" key="3">
    <source>
        <dbReference type="EMBL" id="QEK38040.1"/>
    </source>
</evidence>
<keyword evidence="4" id="KW-1185">Reference proteome</keyword>
<accession>A0A5C0UEB1</accession>
<reference evidence="3 4" key="1">
    <citation type="submission" date="2019-08" db="EMBL/GenBank/DDBJ databases">
        <title>Highly reduced genomes of protist endosymbionts show evolutionary convergence.</title>
        <authorList>
            <person name="George E."/>
            <person name="Husnik F."/>
            <person name="Tashyreva D."/>
            <person name="Prokopchuk G."/>
            <person name="Horak A."/>
            <person name="Kwong W.K."/>
            <person name="Lukes J."/>
            <person name="Keeling P.J."/>
        </authorList>
    </citation>
    <scope>NUCLEOTIDE SEQUENCE [LARGE SCALE GENOMIC DNA]</scope>
    <source>
        <strain evidence="3">1605</strain>
    </source>
</reference>
<dbReference type="KEGG" id="cip:FZC35_01465"/>
<dbReference type="OrthoDB" id="9775455at2"/>
<dbReference type="InterPro" id="IPR004846">
    <property type="entry name" value="T2SS/T3SS_dom"/>
</dbReference>
<sequence>MKYSLIICLMLFGCNKKLERPKSLCKELKHAKSNAIKKPKKKMCIPLGWDNKMSVTFADYSAIEILKKISEQSSISINISEELKDKKVFFSCKNISSLEAVKKLCALAGFRIVIQDSDIQIVKDEEYEFFHEIAFLSNVRSASTNTNVSAGCEKGGLNIGSSVNLSNKHDYDIWKEIESNLNFILGENNKKYTINKQAGVLIVRGKQRTQKQIHDFLMQVHKRASSQVLIEAKVLSVKLNHDLKTGINWNSLNLYRNIKNKVDWAVGSETQNSNALKIFTSQKSDDGEIVNDSLIDLLENFGEVSTVSNPTTTVLNNQYAIFKVAENQIYFNLKQSDLSWKKSVGEDKVLRAFSSEINTVPVGTMLSVQPSIDFRNRTITLLVHPTISDISHFTKDPAVPLMANDIKVESKVPIISTQEMDSTIRVDDGDLVVIGGLIKKRSAKEKEGIPGVRKVSVLGSTNRSEVYEEIVIMIRAYIVDSPEYNLISNAKDYELFKLNARK</sequence>
<dbReference type="GO" id="GO:0009306">
    <property type="term" value="P:protein secretion"/>
    <property type="evidence" value="ECO:0007669"/>
    <property type="project" value="InterPro"/>
</dbReference>
<evidence type="ECO:0000313" key="4">
    <source>
        <dbReference type="Proteomes" id="UP000325155"/>
    </source>
</evidence>
<dbReference type="Pfam" id="PF00263">
    <property type="entry name" value="Secretin"/>
    <property type="match status" value="1"/>
</dbReference>
<dbReference type="AlphaFoldDB" id="A0A5C0UEB1"/>